<dbReference type="NCBIfam" id="TIGR00061">
    <property type="entry name" value="L21"/>
    <property type="match status" value="1"/>
</dbReference>
<keyword evidence="6" id="KW-1185">Reference proteome</keyword>
<dbReference type="InterPro" id="IPR028909">
    <property type="entry name" value="bL21-like"/>
</dbReference>
<evidence type="ECO:0000256" key="2">
    <source>
        <dbReference type="ARBA" id="ARBA00022980"/>
    </source>
</evidence>
<dbReference type="InterPro" id="IPR001787">
    <property type="entry name" value="Ribosomal_bL21"/>
</dbReference>
<dbReference type="GO" id="GO:0003723">
    <property type="term" value="F:RNA binding"/>
    <property type="evidence" value="ECO:0007669"/>
    <property type="project" value="InterPro"/>
</dbReference>
<proteinExistence type="inferred from homology"/>
<evidence type="ECO:0000313" key="6">
    <source>
        <dbReference type="Proteomes" id="UP000593567"/>
    </source>
</evidence>
<reference evidence="5" key="1">
    <citation type="submission" date="2020-06" db="EMBL/GenBank/DDBJ databases">
        <title>Draft genome of Bugula neritina, a colonial animal packing powerful symbionts and potential medicines.</title>
        <authorList>
            <person name="Rayko M."/>
        </authorList>
    </citation>
    <scope>NUCLEOTIDE SEQUENCE [LARGE SCALE GENOMIC DNA]</scope>
    <source>
        <strain evidence="5">Kwan_BN1</strain>
    </source>
</reference>
<comment type="similarity">
    <text evidence="1">Belongs to the bacterial ribosomal protein bL21 family.</text>
</comment>
<dbReference type="GO" id="GO:0003735">
    <property type="term" value="F:structural constituent of ribosome"/>
    <property type="evidence" value="ECO:0007669"/>
    <property type="project" value="InterPro"/>
</dbReference>
<dbReference type="GO" id="GO:0006412">
    <property type="term" value="P:translation"/>
    <property type="evidence" value="ECO:0007669"/>
    <property type="project" value="InterPro"/>
</dbReference>
<evidence type="ECO:0000256" key="4">
    <source>
        <dbReference type="ARBA" id="ARBA00044129"/>
    </source>
</evidence>
<name>A0A7J7JPE0_BUGNE</name>
<dbReference type="PANTHER" id="PTHR21349:SF0">
    <property type="entry name" value="LARGE RIBOSOMAL SUBUNIT PROTEIN BL21M"/>
    <property type="match status" value="1"/>
</dbReference>
<evidence type="ECO:0000256" key="3">
    <source>
        <dbReference type="ARBA" id="ARBA00023274"/>
    </source>
</evidence>
<accession>A0A7J7JPE0</accession>
<dbReference type="Pfam" id="PF00829">
    <property type="entry name" value="Ribosomal_L21p"/>
    <property type="match status" value="1"/>
</dbReference>
<dbReference type="AlphaFoldDB" id="A0A7J7JPE0"/>
<sequence>MVTPSTHGVADRINEQISQNSHGRLFAVIYIGGHQFKVTTEDLLLIRTNRRFPDVGDRICIEKVLLVGGKDFTMVGRPLLNNVRVEATVVEKTLSHRKIWFYFIRRKGVKKLKLIQDFLTVIRINSIEVSEVEDDVD</sequence>
<dbReference type="SUPFAM" id="SSF141091">
    <property type="entry name" value="L21p-like"/>
    <property type="match status" value="1"/>
</dbReference>
<keyword evidence="3" id="KW-0687">Ribonucleoprotein</keyword>
<dbReference type="InterPro" id="IPR036164">
    <property type="entry name" value="bL21-like_sf"/>
</dbReference>
<keyword evidence="2" id="KW-0689">Ribosomal protein</keyword>
<comment type="caution">
    <text evidence="5">The sequence shown here is derived from an EMBL/GenBank/DDBJ whole genome shotgun (WGS) entry which is preliminary data.</text>
</comment>
<evidence type="ECO:0000313" key="5">
    <source>
        <dbReference type="EMBL" id="KAF6027288.1"/>
    </source>
</evidence>
<protein>
    <recommendedName>
        <fullName evidence="4">Large ribosomal subunit protein bL21m</fullName>
    </recommendedName>
</protein>
<dbReference type="Proteomes" id="UP000593567">
    <property type="component" value="Unassembled WGS sequence"/>
</dbReference>
<dbReference type="GO" id="GO:0005762">
    <property type="term" value="C:mitochondrial large ribosomal subunit"/>
    <property type="evidence" value="ECO:0007669"/>
    <property type="project" value="TreeGrafter"/>
</dbReference>
<dbReference type="EMBL" id="VXIV02002112">
    <property type="protein sequence ID" value="KAF6027288.1"/>
    <property type="molecule type" value="Genomic_DNA"/>
</dbReference>
<evidence type="ECO:0000256" key="1">
    <source>
        <dbReference type="ARBA" id="ARBA00008563"/>
    </source>
</evidence>
<gene>
    <name evidence="5" type="ORF">EB796_014402</name>
</gene>
<dbReference type="OrthoDB" id="5994at2759"/>
<dbReference type="PANTHER" id="PTHR21349">
    <property type="entry name" value="50S RIBOSOMAL PROTEIN L21"/>
    <property type="match status" value="1"/>
</dbReference>
<organism evidence="5 6">
    <name type="scientific">Bugula neritina</name>
    <name type="common">Brown bryozoan</name>
    <name type="synonym">Sertularia neritina</name>
    <dbReference type="NCBI Taxonomy" id="10212"/>
    <lineage>
        <taxon>Eukaryota</taxon>
        <taxon>Metazoa</taxon>
        <taxon>Spiralia</taxon>
        <taxon>Lophotrochozoa</taxon>
        <taxon>Bryozoa</taxon>
        <taxon>Gymnolaemata</taxon>
        <taxon>Cheilostomatida</taxon>
        <taxon>Flustrina</taxon>
        <taxon>Buguloidea</taxon>
        <taxon>Bugulidae</taxon>
        <taxon>Bugula</taxon>
    </lineage>
</organism>